<feature type="transmembrane region" description="Helical" evidence="11">
    <location>
        <begin position="565"/>
        <end position="587"/>
    </location>
</feature>
<reference evidence="12" key="1">
    <citation type="submission" date="2024-03" db="EMBL/GenBank/DDBJ databases">
        <title>WGS assembly of Saponaria officinalis var. Norfolk2.</title>
        <authorList>
            <person name="Jenkins J."/>
            <person name="Shu S."/>
            <person name="Grimwood J."/>
            <person name="Barry K."/>
            <person name="Goodstein D."/>
            <person name="Schmutz J."/>
            <person name="Leebens-Mack J."/>
            <person name="Osbourn A."/>
        </authorList>
    </citation>
    <scope>NUCLEOTIDE SEQUENCE [LARGE SCALE GENOMIC DNA]</scope>
    <source>
        <strain evidence="12">JIC</strain>
    </source>
</reference>
<evidence type="ECO:0000256" key="2">
    <source>
        <dbReference type="ARBA" id="ARBA00022676"/>
    </source>
</evidence>
<proteinExistence type="predicted"/>
<evidence type="ECO:0000256" key="10">
    <source>
        <dbReference type="PIRSR" id="PIRSR605150-3"/>
    </source>
</evidence>
<feature type="binding site" evidence="9">
    <location>
        <position position="116"/>
    </location>
    <ligand>
        <name>UDP-alpha-D-glucose</name>
        <dbReference type="ChEBI" id="CHEBI:58885"/>
    </ligand>
</feature>
<dbReference type="AlphaFoldDB" id="A0AAW1H9S1"/>
<dbReference type="GO" id="GO:0030244">
    <property type="term" value="P:cellulose biosynthetic process"/>
    <property type="evidence" value="ECO:0007669"/>
    <property type="project" value="InterPro"/>
</dbReference>
<dbReference type="GO" id="GO:0016020">
    <property type="term" value="C:membrane"/>
    <property type="evidence" value="ECO:0007669"/>
    <property type="project" value="InterPro"/>
</dbReference>
<feature type="active site" evidence="8">
    <location>
        <position position="455"/>
    </location>
</feature>
<evidence type="ECO:0000313" key="13">
    <source>
        <dbReference type="Proteomes" id="UP001443914"/>
    </source>
</evidence>
<feature type="transmembrane region" description="Helical" evidence="11">
    <location>
        <begin position="21"/>
        <end position="38"/>
    </location>
</feature>
<dbReference type="Proteomes" id="UP001443914">
    <property type="component" value="Unassembled WGS sequence"/>
</dbReference>
<comment type="subcellular location">
    <subcellularLocation>
        <location evidence="1">Endomembrane system</location>
        <topology evidence="1">Multi-pass membrane protein</topology>
    </subcellularLocation>
</comment>
<feature type="transmembrane region" description="Helical" evidence="11">
    <location>
        <begin position="656"/>
        <end position="681"/>
    </location>
</feature>
<evidence type="ECO:0000256" key="7">
    <source>
        <dbReference type="ARBA" id="ARBA00023316"/>
    </source>
</evidence>
<dbReference type="Pfam" id="PF03552">
    <property type="entry name" value="Cellulose_synt"/>
    <property type="match status" value="1"/>
</dbReference>
<keyword evidence="5 11" id="KW-1133">Transmembrane helix</keyword>
<keyword evidence="2" id="KW-0328">Glycosyltransferase</keyword>
<dbReference type="GO" id="GO:0016760">
    <property type="term" value="F:cellulose synthase (UDP-forming) activity"/>
    <property type="evidence" value="ECO:0007669"/>
    <property type="project" value="InterPro"/>
</dbReference>
<keyword evidence="13" id="KW-1185">Reference proteome</keyword>
<keyword evidence="7" id="KW-0961">Cell wall biogenesis/degradation</keyword>
<dbReference type="SUPFAM" id="SSF53448">
    <property type="entry name" value="Nucleotide-diphospho-sugar transferases"/>
    <property type="match status" value="1"/>
</dbReference>
<evidence type="ECO:0000256" key="1">
    <source>
        <dbReference type="ARBA" id="ARBA00004127"/>
    </source>
</evidence>
<comment type="caution">
    <text evidence="12">The sequence shown here is derived from an EMBL/GenBank/DDBJ whole genome shotgun (WGS) entry which is preliminary data.</text>
</comment>
<evidence type="ECO:0000256" key="5">
    <source>
        <dbReference type="ARBA" id="ARBA00022989"/>
    </source>
</evidence>
<feature type="transmembrane region" description="Helical" evidence="11">
    <location>
        <begin position="529"/>
        <end position="553"/>
    </location>
</feature>
<keyword evidence="3" id="KW-0808">Transferase</keyword>
<dbReference type="GO" id="GO:0071555">
    <property type="term" value="P:cell wall organization"/>
    <property type="evidence" value="ECO:0007669"/>
    <property type="project" value="UniProtKB-KW"/>
</dbReference>
<protein>
    <recommendedName>
        <fullName evidence="14">Cellulose synthase-like protein G2</fullName>
    </recommendedName>
</protein>
<evidence type="ECO:0008006" key="14">
    <source>
        <dbReference type="Google" id="ProtNLM"/>
    </source>
</evidence>
<name>A0AAW1H9S1_SAPOF</name>
<organism evidence="12 13">
    <name type="scientific">Saponaria officinalis</name>
    <name type="common">Common soapwort</name>
    <name type="synonym">Lychnis saponaria</name>
    <dbReference type="NCBI Taxonomy" id="3572"/>
    <lineage>
        <taxon>Eukaryota</taxon>
        <taxon>Viridiplantae</taxon>
        <taxon>Streptophyta</taxon>
        <taxon>Embryophyta</taxon>
        <taxon>Tracheophyta</taxon>
        <taxon>Spermatophyta</taxon>
        <taxon>Magnoliopsida</taxon>
        <taxon>eudicotyledons</taxon>
        <taxon>Gunneridae</taxon>
        <taxon>Pentapetalae</taxon>
        <taxon>Caryophyllales</taxon>
        <taxon>Caryophyllaceae</taxon>
        <taxon>Caryophylleae</taxon>
        <taxon>Saponaria</taxon>
    </lineage>
</organism>
<feature type="active site" evidence="8">
    <location>
        <position position="145"/>
    </location>
</feature>
<evidence type="ECO:0000256" key="4">
    <source>
        <dbReference type="ARBA" id="ARBA00022692"/>
    </source>
</evidence>
<dbReference type="Gene3D" id="3.90.550.10">
    <property type="entry name" value="Spore Coat Polysaccharide Biosynthesis Protein SpsA, Chain A"/>
    <property type="match status" value="2"/>
</dbReference>
<keyword evidence="6 11" id="KW-0472">Membrane</keyword>
<feature type="binding site" evidence="9">
    <location>
        <position position="145"/>
    </location>
    <ligand>
        <name>UDP-alpha-D-glucose</name>
        <dbReference type="ChEBI" id="CHEBI:58885"/>
    </ligand>
</feature>
<dbReference type="EMBL" id="JBDFQZ010000012">
    <property type="protein sequence ID" value="KAK9672827.1"/>
    <property type="molecule type" value="Genomic_DNA"/>
</dbReference>
<evidence type="ECO:0000313" key="12">
    <source>
        <dbReference type="EMBL" id="KAK9672827.1"/>
    </source>
</evidence>
<evidence type="ECO:0000256" key="6">
    <source>
        <dbReference type="ARBA" id="ARBA00023136"/>
    </source>
</evidence>
<evidence type="ECO:0000256" key="8">
    <source>
        <dbReference type="PIRSR" id="PIRSR605150-1"/>
    </source>
</evidence>
<evidence type="ECO:0000256" key="11">
    <source>
        <dbReference type="SAM" id="Phobius"/>
    </source>
</evidence>
<gene>
    <name evidence="12" type="ORF">RND81_12G127400</name>
</gene>
<keyword evidence="4 11" id="KW-0812">Transmembrane</keyword>
<dbReference type="InterPro" id="IPR029044">
    <property type="entry name" value="Nucleotide-diphossugar_trans"/>
</dbReference>
<feature type="transmembrane region" description="Helical" evidence="11">
    <location>
        <begin position="58"/>
        <end position="77"/>
    </location>
</feature>
<accession>A0AAW1H9S1</accession>
<dbReference type="FunFam" id="3.90.550.10:FF:000194">
    <property type="entry name" value="Cellulose synthase-like protein G2 isoform A"/>
    <property type="match status" value="1"/>
</dbReference>
<feature type="transmembrane region" description="Helical" evidence="11">
    <location>
        <begin position="687"/>
        <end position="706"/>
    </location>
</feature>
<dbReference type="GO" id="GO:0012505">
    <property type="term" value="C:endomembrane system"/>
    <property type="evidence" value="ECO:0007669"/>
    <property type="project" value="UniProtKB-SubCell"/>
</dbReference>
<feature type="binding site" evidence="10">
    <location>
        <position position="298"/>
    </location>
    <ligand>
        <name>Mn(2+)</name>
        <dbReference type="ChEBI" id="CHEBI:29035"/>
    </ligand>
</feature>
<evidence type="ECO:0000256" key="9">
    <source>
        <dbReference type="PIRSR" id="PIRSR605150-2"/>
    </source>
</evidence>
<dbReference type="PANTHER" id="PTHR13301">
    <property type="entry name" value="X-BOX TRANSCRIPTION FACTOR-RELATED"/>
    <property type="match status" value="1"/>
</dbReference>
<feature type="binding site" evidence="10">
    <location>
        <position position="274"/>
    </location>
    <ligand>
        <name>Mn(2+)</name>
        <dbReference type="ChEBI" id="CHEBI:29035"/>
    </ligand>
</feature>
<feature type="transmembrane region" description="Helical" evidence="11">
    <location>
        <begin position="718"/>
        <end position="740"/>
    </location>
</feature>
<dbReference type="InterPro" id="IPR005150">
    <property type="entry name" value="Cellulose_synth"/>
</dbReference>
<evidence type="ECO:0000256" key="3">
    <source>
        <dbReference type="ARBA" id="ARBA00022679"/>
    </source>
</evidence>
<sequence>MENYSHIKPLQTSHVLKLRAIFNKIYSFSQFIAINAIFYYRVPYFFNKNDPKYNMVHLLPWVAIFIGEIFATFMWVLRQPAFWWPVTRATFPDRLPKDKELPKIDVFICTADPKREPTIDVMNTVISAMALDYPSAKLSVYLSDDGGALVTLNGLRECWIFATWWLPFVKRYNVKTICPRAYFEKGDEPSQNMVFLEDRKLVKEKYERFEKRAREMMSKEEVSSDTKKSPSNHPAIVQMINESNSEAVNPEQTDMPLLVYIAREKNPSHPHNFKAGALNVLIRVSSTMSNAPYILVLDCDMYCNGSSSARQAMCFHLDPSLSSSLGWVQFPHKFHNIAEPDIYDSQMRTTWPVLYPGLDGLQGPVLSGTNFYIKRQPLYGVEYSDDMKKLKSFLGSSNELIKSLTQINMLHSSTKDKESPHVLLQEAHFLASCTYERDTKWGEKVGFRYKSVVEDVMTGLALQSQGWKSVFLNPKTPEFLGSATTNLNDLLTQGSRWCAGLLQIGLSEFNPLFNTSSQMTILEKMTSSWITLFPLDFFHVLCFAVFPPVCFFYDIPLYPKVLDPLFIPFAYIFISSNVKHLLEVILISKGTMNSWMNERRISMIKGVTCYVYGALECVMSKMGIREANFIPTNKAGEEDKTKLYQLGKYDFRSPNILLVPLVTLVTLNMLCFVGGIARVIFTRNLDIMFAQVLFSLYVLVMSSPIVDGMLLRKDDGRVPLSTSLMSAMLCTVLLGLGYVII</sequence>